<dbReference type="InterPro" id="IPR032465">
    <property type="entry name" value="ACMSD"/>
</dbReference>
<dbReference type="Proteomes" id="UP000653411">
    <property type="component" value="Unassembled WGS sequence"/>
</dbReference>
<protein>
    <submittedName>
        <fullName evidence="3">Amidohydrolase</fullName>
    </submittedName>
</protein>
<dbReference type="AlphaFoldDB" id="A0A917X9Q3"/>
<dbReference type="PANTHER" id="PTHR21240:SF28">
    <property type="entry name" value="ISO-OROTATE DECARBOXYLASE (EUROFUNG)"/>
    <property type="match status" value="1"/>
</dbReference>
<name>A0A917X9Q3_9ACTN</name>
<comment type="caution">
    <text evidence="3">The sequence shown here is derived from an EMBL/GenBank/DDBJ whole genome shotgun (WGS) entry which is preliminary data.</text>
</comment>
<dbReference type="Gene3D" id="3.20.20.140">
    <property type="entry name" value="Metal-dependent hydrolases"/>
    <property type="match status" value="1"/>
</dbReference>
<organism evidence="3 4">
    <name type="scientific">Streptomyces fuscichromogenes</name>
    <dbReference type="NCBI Taxonomy" id="1324013"/>
    <lineage>
        <taxon>Bacteria</taxon>
        <taxon>Bacillati</taxon>
        <taxon>Actinomycetota</taxon>
        <taxon>Actinomycetes</taxon>
        <taxon>Kitasatosporales</taxon>
        <taxon>Streptomycetaceae</taxon>
        <taxon>Streptomyces</taxon>
    </lineage>
</organism>
<dbReference type="GO" id="GO:0019748">
    <property type="term" value="P:secondary metabolic process"/>
    <property type="evidence" value="ECO:0007669"/>
    <property type="project" value="TreeGrafter"/>
</dbReference>
<dbReference type="InterPro" id="IPR006680">
    <property type="entry name" value="Amidohydro-rel"/>
</dbReference>
<gene>
    <name evidence="3" type="ORF">GCM10011578_018650</name>
</gene>
<dbReference type="PANTHER" id="PTHR21240">
    <property type="entry name" value="2-AMINO-3-CARBOXYLMUCONATE-6-SEMIALDEHYDE DECARBOXYLASE"/>
    <property type="match status" value="1"/>
</dbReference>
<evidence type="ECO:0000256" key="1">
    <source>
        <dbReference type="ARBA" id="ARBA00023239"/>
    </source>
</evidence>
<reference evidence="3" key="1">
    <citation type="journal article" date="2014" name="Int. J. Syst. Evol. Microbiol.">
        <title>Complete genome sequence of Corynebacterium casei LMG S-19264T (=DSM 44701T), isolated from a smear-ripened cheese.</title>
        <authorList>
            <consortium name="US DOE Joint Genome Institute (JGI-PGF)"/>
            <person name="Walter F."/>
            <person name="Albersmeier A."/>
            <person name="Kalinowski J."/>
            <person name="Ruckert C."/>
        </authorList>
    </citation>
    <scope>NUCLEOTIDE SEQUENCE</scope>
    <source>
        <strain evidence="3">CGMCC 4.7110</strain>
    </source>
</reference>
<dbReference type="EMBL" id="BMML01000003">
    <property type="protein sequence ID" value="GGM97984.1"/>
    <property type="molecule type" value="Genomic_DNA"/>
</dbReference>
<reference evidence="3" key="2">
    <citation type="submission" date="2020-09" db="EMBL/GenBank/DDBJ databases">
        <authorList>
            <person name="Sun Q."/>
            <person name="Zhou Y."/>
        </authorList>
    </citation>
    <scope>NUCLEOTIDE SEQUENCE</scope>
    <source>
        <strain evidence="3">CGMCC 4.7110</strain>
    </source>
</reference>
<feature type="domain" description="Amidohydrolase-related" evidence="2">
    <location>
        <begin position="13"/>
        <end position="392"/>
    </location>
</feature>
<dbReference type="RefSeq" id="WP_189262111.1">
    <property type="nucleotide sequence ID" value="NZ_BMML01000003.1"/>
</dbReference>
<dbReference type="InterPro" id="IPR032466">
    <property type="entry name" value="Metal_Hydrolase"/>
</dbReference>
<proteinExistence type="predicted"/>
<dbReference type="GO" id="GO:0016831">
    <property type="term" value="F:carboxy-lyase activity"/>
    <property type="evidence" value="ECO:0007669"/>
    <property type="project" value="InterPro"/>
</dbReference>
<keyword evidence="1" id="KW-0456">Lyase</keyword>
<dbReference type="Pfam" id="PF04909">
    <property type="entry name" value="Amidohydro_2"/>
    <property type="match status" value="1"/>
</dbReference>
<accession>A0A917X9Q3</accession>
<dbReference type="GO" id="GO:0005737">
    <property type="term" value="C:cytoplasm"/>
    <property type="evidence" value="ECO:0007669"/>
    <property type="project" value="TreeGrafter"/>
</dbReference>
<evidence type="ECO:0000313" key="4">
    <source>
        <dbReference type="Proteomes" id="UP000653411"/>
    </source>
</evidence>
<dbReference type="SUPFAM" id="SSF51556">
    <property type="entry name" value="Metallo-dependent hydrolases"/>
    <property type="match status" value="1"/>
</dbReference>
<evidence type="ECO:0000259" key="2">
    <source>
        <dbReference type="Pfam" id="PF04909"/>
    </source>
</evidence>
<dbReference type="GO" id="GO:0016787">
    <property type="term" value="F:hydrolase activity"/>
    <property type="evidence" value="ECO:0007669"/>
    <property type="project" value="InterPro"/>
</dbReference>
<evidence type="ECO:0000313" key="3">
    <source>
        <dbReference type="EMBL" id="GGM97984.1"/>
    </source>
</evidence>
<keyword evidence="4" id="KW-1185">Reference proteome</keyword>
<sequence length="394" mass="43841">MAVPETIAGIKVIDVDTHVVEPYDLWTSRVSTAKWGDKVPHVVWSEKRQEDIWLSGDRVLGAAAAPAQAGYRFPPPTYPPRLSDADPSTWRVEDRLRAMDDYGVHAQVLYPNVAGFGGGRFSDPKEAELNLLLIRAYNDWLTDYASAAPDRLIPVMGIPFWDLDLSIQEMARCRAAGHRGVIMSQEPEHYGQPKISDPHWDPMWAAAQEMGLPISFHIGGGDMSGWKMLAPGAGKVANYAAVSVTFNIAQSRCIASLIAGGVCHRFPDLDFISVESGVSWIPYLMHGMDWMWVESDVRSEHPEYDLLPSEYFKRQIYACFWFEHGPMLDATIETLGPDNLLYETDFPHPTSMSPGPASSAVAAKDFIRDRLGHLDDAVLRKLLHENATRVHGLG</sequence>